<dbReference type="PROSITE" id="PS51293">
    <property type="entry name" value="SANT"/>
    <property type="match status" value="1"/>
</dbReference>
<keyword evidence="2" id="KW-0805">Transcription regulation</keyword>
<dbReference type="InterPro" id="IPR017884">
    <property type="entry name" value="SANT_dom"/>
</dbReference>
<evidence type="ECO:0000256" key="4">
    <source>
        <dbReference type="ARBA" id="ARBA00023242"/>
    </source>
</evidence>
<organism evidence="7 8">
    <name type="scientific">Lupinus angustifolius</name>
    <name type="common">Narrow-leaved blue lupine</name>
    <dbReference type="NCBI Taxonomy" id="3871"/>
    <lineage>
        <taxon>Eukaryota</taxon>
        <taxon>Viridiplantae</taxon>
        <taxon>Streptophyta</taxon>
        <taxon>Embryophyta</taxon>
        <taxon>Tracheophyta</taxon>
        <taxon>Spermatophyta</taxon>
        <taxon>Magnoliopsida</taxon>
        <taxon>eudicotyledons</taxon>
        <taxon>Gunneridae</taxon>
        <taxon>Pentapetalae</taxon>
        <taxon>rosids</taxon>
        <taxon>fabids</taxon>
        <taxon>Fabales</taxon>
        <taxon>Fabaceae</taxon>
        <taxon>Papilionoideae</taxon>
        <taxon>50 kb inversion clade</taxon>
        <taxon>genistoids sensu lato</taxon>
        <taxon>core genistoids</taxon>
        <taxon>Genisteae</taxon>
        <taxon>Lupinus</taxon>
    </lineage>
</organism>
<dbReference type="PANTHER" id="PTHR13859">
    <property type="entry name" value="ATROPHIN-RELATED"/>
    <property type="match status" value="1"/>
</dbReference>
<dbReference type="InterPro" id="IPR057712">
    <property type="entry name" value="DUF7952"/>
</dbReference>
<gene>
    <name evidence="7" type="ORF">TanjilG_24641</name>
</gene>
<dbReference type="STRING" id="3871.A0A4P1RKW1"/>
<dbReference type="KEGG" id="lang:109346591"/>
<keyword evidence="8" id="KW-1185">Reference proteome</keyword>
<accession>A0A4P1RKW1</accession>
<feature type="compositionally biased region" description="Basic and acidic residues" evidence="5">
    <location>
        <begin position="507"/>
        <end position="540"/>
    </location>
</feature>
<dbReference type="GO" id="GO:0003714">
    <property type="term" value="F:transcription corepressor activity"/>
    <property type="evidence" value="ECO:0007669"/>
    <property type="project" value="TreeGrafter"/>
</dbReference>
<name>A0A4P1RKW1_LUPAN</name>
<evidence type="ECO:0000313" key="7">
    <source>
        <dbReference type="EMBL" id="OIW12708.1"/>
    </source>
</evidence>
<evidence type="ECO:0000313" key="8">
    <source>
        <dbReference type="Proteomes" id="UP000188354"/>
    </source>
</evidence>
<dbReference type="PANTHER" id="PTHR13859:SF11">
    <property type="entry name" value="GRUNGE, ISOFORM J"/>
    <property type="match status" value="1"/>
</dbReference>
<dbReference type="Pfam" id="PF24662">
    <property type="entry name" value="DUF7650"/>
    <property type="match status" value="1"/>
</dbReference>
<keyword evidence="3" id="KW-0804">Transcription</keyword>
<evidence type="ECO:0000256" key="5">
    <source>
        <dbReference type="SAM" id="MobiDB-lite"/>
    </source>
</evidence>
<evidence type="ECO:0000259" key="6">
    <source>
        <dbReference type="PROSITE" id="PS51293"/>
    </source>
</evidence>
<dbReference type="Pfam" id="PF25826">
    <property type="entry name" value="DUF7952"/>
    <property type="match status" value="1"/>
</dbReference>
<evidence type="ECO:0000256" key="3">
    <source>
        <dbReference type="ARBA" id="ARBA00023163"/>
    </source>
</evidence>
<feature type="domain" description="SANT" evidence="6">
    <location>
        <begin position="143"/>
        <end position="194"/>
    </location>
</feature>
<keyword evidence="4" id="KW-0539">Nucleus</keyword>
<evidence type="ECO:0000256" key="1">
    <source>
        <dbReference type="ARBA" id="ARBA00004123"/>
    </source>
</evidence>
<proteinExistence type="predicted"/>
<dbReference type="Gramene" id="OIW12708">
    <property type="protein sequence ID" value="OIW12708"/>
    <property type="gene ID" value="TanjilG_24641"/>
</dbReference>
<dbReference type="GO" id="GO:0005634">
    <property type="term" value="C:nucleus"/>
    <property type="evidence" value="ECO:0007669"/>
    <property type="project" value="UniProtKB-SubCell"/>
</dbReference>
<dbReference type="InterPro" id="IPR056067">
    <property type="entry name" value="DUF7650"/>
</dbReference>
<protein>
    <recommendedName>
        <fullName evidence="6">SANT domain-containing protein</fullName>
    </recommendedName>
</protein>
<dbReference type="SUPFAM" id="SSF46689">
    <property type="entry name" value="Homeodomain-like"/>
    <property type="match status" value="1"/>
</dbReference>
<dbReference type="EMBL" id="CM007364">
    <property type="protein sequence ID" value="OIW12708.1"/>
    <property type="molecule type" value="Genomic_DNA"/>
</dbReference>
<comment type="subcellular location">
    <subcellularLocation>
        <location evidence="1">Nucleus</location>
    </subcellularLocation>
</comment>
<dbReference type="AlphaFoldDB" id="A0A4P1RKW1"/>
<evidence type="ECO:0000256" key="2">
    <source>
        <dbReference type="ARBA" id="ARBA00023015"/>
    </source>
</evidence>
<dbReference type="InterPro" id="IPR009057">
    <property type="entry name" value="Homeodomain-like_sf"/>
</dbReference>
<dbReference type="OrthoDB" id="1939398at2759"/>
<dbReference type="Proteomes" id="UP000188354">
    <property type="component" value="Chromosome LG04"/>
</dbReference>
<sequence length="831" mass="93675">MDALCFDDKIEVKPGEGFLTSDVSEMDDKFGYPEVVPRVGDQYQAEIPSLIAASYASQLVEKKIRDSDMPRPLESVTGEEGRVVSENECIQFKVESRISLIGEGKTAGGISNIQPSSKFEETVINSHPKLKAEQDDVLLRDSLIDQSWTDIEHNSFLLGLYVFGKNLKFLKRFVGSKNMGSILSFYYGKFYRSEGYHRWSRRRKLKDRRCIYGQKIFTGWRQQELLSRLISRVSGDCQTTLVELTRNFGYGKMPFEEYVFALKDVVGIESLVAAVGIGKGKQDITGTAVKPTKTNHIFAVRPELPIGKACSSLTSADIIKFLTGDFRLSKTRSNDLFWGAVWPRLITKGWHSEQPKDHAVSGSKQSFVFLIPGVKKFSRRRLVKGDHYFDSISDVLNKVASDPGLLGMKIQAIERSADRENRQHIDGVSNKPQFCYLQPVNSSSPELTQFTIVDNTIVYDLDQCKVRQQGSSPVRTKRHSCGSQQGTSQEIEDRAEQPNSSNQVEEFSDKRTHIDSSDCTHIPDARNTTKEDNEHSKEINEGQCIQNVTMDCSKDLPHVMEKQKLTDCNHGEFNHCTESTSIDRKLDLNVSYQHDECEVSPNIRVDRKLDLNVSYQCDESEAIPNISIDRNFDLNVSYQDESEVSPNFSIDASDTKNHLLGEVSAENLDITMLIDLNLPPISPELETKTEVPSASSMVILQNSDSQCGNTYSSRSEITHLNEKHEFPYGHKEQQLTTVNCHQSGRYRPLTTKTLEALEYRFINSKRKIKNAESSHNNSKSQCLHVSSETIISAACDNGIGNVMADTRAEKENVNQAFSSRIDLNNEPHYSL</sequence>
<reference evidence="7 8" key="1">
    <citation type="journal article" date="2017" name="Plant Biotechnol. J.">
        <title>A comprehensive draft genome sequence for lupin (Lupinus angustifolius), an emerging health food: insights into plant-microbe interactions and legume evolution.</title>
        <authorList>
            <person name="Hane J.K."/>
            <person name="Ming Y."/>
            <person name="Kamphuis L.G."/>
            <person name="Nelson M.N."/>
            <person name="Garg G."/>
            <person name="Atkins C.A."/>
            <person name="Bayer P.E."/>
            <person name="Bravo A."/>
            <person name="Bringans S."/>
            <person name="Cannon S."/>
            <person name="Edwards D."/>
            <person name="Foley R."/>
            <person name="Gao L.L."/>
            <person name="Harrison M.J."/>
            <person name="Huang W."/>
            <person name="Hurgobin B."/>
            <person name="Li S."/>
            <person name="Liu C.W."/>
            <person name="McGrath A."/>
            <person name="Morahan G."/>
            <person name="Murray J."/>
            <person name="Weller J."/>
            <person name="Jian J."/>
            <person name="Singh K.B."/>
        </authorList>
    </citation>
    <scope>NUCLEOTIDE SEQUENCE [LARGE SCALE GENOMIC DNA]</scope>
    <source>
        <strain evidence="8">cv. Tanjil</strain>
        <tissue evidence="7">Whole plant</tissue>
    </source>
</reference>
<feature type="region of interest" description="Disordered" evidence="5">
    <location>
        <begin position="468"/>
        <end position="540"/>
    </location>
</feature>